<dbReference type="GO" id="GO:0061709">
    <property type="term" value="P:reticulophagy"/>
    <property type="evidence" value="ECO:0007669"/>
    <property type="project" value="TreeGrafter"/>
</dbReference>
<sequence length="204" mass="22605">NIAPFDDGLLNIDISDVDRYAPEYIAGVTSKLEKHGSFKGTSSSISDSSHLAEAVDISTNSIEKYDSEDLLDVSGLVEIAGTCKMEVENAKLKAELDARIALICSLCPQIEYESLDDERVGRILKSATEKTAEALHLKDEYIKHVHSMLKMKQMQCESYEKCIQELEQKLSDQYVQGQKMSSVNDAADFPLLAGKTDNCKSEFV</sequence>
<reference evidence="1 2" key="1">
    <citation type="journal article" date="2018" name="Front. Plant Sci.">
        <title>Red Clover (Trifolium pratense) and Zigzag Clover (T. medium) - A Picture of Genomic Similarities and Differences.</title>
        <authorList>
            <person name="Dluhosova J."/>
            <person name="Istvanek J."/>
            <person name="Nedelnik J."/>
            <person name="Repkova J."/>
        </authorList>
    </citation>
    <scope>NUCLEOTIDE SEQUENCE [LARGE SCALE GENOMIC DNA]</scope>
    <source>
        <strain evidence="2">cv. 10/8</strain>
        <tissue evidence="1">Leaf</tissue>
    </source>
</reference>
<dbReference type="InterPro" id="IPR040040">
    <property type="entry name" value="ATG11"/>
</dbReference>
<proteinExistence type="predicted"/>
<name>A0A392QA64_9FABA</name>
<dbReference type="GO" id="GO:0000422">
    <property type="term" value="P:autophagy of mitochondrion"/>
    <property type="evidence" value="ECO:0007669"/>
    <property type="project" value="TreeGrafter"/>
</dbReference>
<organism evidence="1 2">
    <name type="scientific">Trifolium medium</name>
    <dbReference type="NCBI Taxonomy" id="97028"/>
    <lineage>
        <taxon>Eukaryota</taxon>
        <taxon>Viridiplantae</taxon>
        <taxon>Streptophyta</taxon>
        <taxon>Embryophyta</taxon>
        <taxon>Tracheophyta</taxon>
        <taxon>Spermatophyta</taxon>
        <taxon>Magnoliopsida</taxon>
        <taxon>eudicotyledons</taxon>
        <taxon>Gunneridae</taxon>
        <taxon>Pentapetalae</taxon>
        <taxon>rosids</taxon>
        <taxon>fabids</taxon>
        <taxon>Fabales</taxon>
        <taxon>Fabaceae</taxon>
        <taxon>Papilionoideae</taxon>
        <taxon>50 kb inversion clade</taxon>
        <taxon>NPAAA clade</taxon>
        <taxon>Hologalegina</taxon>
        <taxon>IRL clade</taxon>
        <taxon>Trifolieae</taxon>
        <taxon>Trifolium</taxon>
    </lineage>
</organism>
<accession>A0A392QA64</accession>
<protein>
    <submittedName>
        <fullName evidence="1">Autophagy-related protein 11</fullName>
    </submittedName>
</protein>
<dbReference type="AlphaFoldDB" id="A0A392QA64"/>
<dbReference type="GO" id="GO:0019901">
    <property type="term" value="F:protein kinase binding"/>
    <property type="evidence" value="ECO:0007669"/>
    <property type="project" value="TreeGrafter"/>
</dbReference>
<dbReference type="Proteomes" id="UP000265520">
    <property type="component" value="Unassembled WGS sequence"/>
</dbReference>
<dbReference type="EMBL" id="LXQA010124107">
    <property type="protein sequence ID" value="MCI21273.1"/>
    <property type="molecule type" value="Genomic_DNA"/>
</dbReference>
<comment type="caution">
    <text evidence="1">The sequence shown here is derived from an EMBL/GenBank/DDBJ whole genome shotgun (WGS) entry which is preliminary data.</text>
</comment>
<keyword evidence="2" id="KW-1185">Reference proteome</keyword>
<dbReference type="PANTHER" id="PTHR13222:SF1">
    <property type="entry name" value="RB1-INDUCIBLE COILED-COIL PROTEIN 1"/>
    <property type="match status" value="1"/>
</dbReference>
<dbReference type="GO" id="GO:0034045">
    <property type="term" value="C:phagophore assembly site membrane"/>
    <property type="evidence" value="ECO:0007669"/>
    <property type="project" value="TreeGrafter"/>
</dbReference>
<evidence type="ECO:0000313" key="2">
    <source>
        <dbReference type="Proteomes" id="UP000265520"/>
    </source>
</evidence>
<dbReference type="GO" id="GO:0060090">
    <property type="term" value="F:molecular adaptor activity"/>
    <property type="evidence" value="ECO:0007669"/>
    <property type="project" value="TreeGrafter"/>
</dbReference>
<feature type="non-terminal residue" evidence="1">
    <location>
        <position position="204"/>
    </location>
</feature>
<dbReference type="GO" id="GO:0034727">
    <property type="term" value="P:piecemeal microautophagy of the nucleus"/>
    <property type="evidence" value="ECO:0007669"/>
    <property type="project" value="TreeGrafter"/>
</dbReference>
<evidence type="ECO:0000313" key="1">
    <source>
        <dbReference type="EMBL" id="MCI21273.1"/>
    </source>
</evidence>
<dbReference type="GO" id="GO:0000045">
    <property type="term" value="P:autophagosome assembly"/>
    <property type="evidence" value="ECO:0007669"/>
    <property type="project" value="InterPro"/>
</dbReference>
<dbReference type="GO" id="GO:0034517">
    <property type="term" value="P:ribophagy"/>
    <property type="evidence" value="ECO:0007669"/>
    <property type="project" value="TreeGrafter"/>
</dbReference>
<dbReference type="GO" id="GO:1990316">
    <property type="term" value="C:Atg1/ULK1 kinase complex"/>
    <property type="evidence" value="ECO:0007669"/>
    <property type="project" value="TreeGrafter"/>
</dbReference>
<dbReference type="PANTHER" id="PTHR13222">
    <property type="entry name" value="RB1-INDUCIBLE COILED-COIL"/>
    <property type="match status" value="1"/>
</dbReference>
<feature type="non-terminal residue" evidence="1">
    <location>
        <position position="1"/>
    </location>
</feature>